<evidence type="ECO:0000313" key="1">
    <source>
        <dbReference type="EMBL" id="CCB88684.1"/>
    </source>
</evidence>
<dbReference type="KEGG" id="sng:SNE_A08070"/>
<dbReference type="OrthoDB" id="20745at2"/>
<dbReference type="Proteomes" id="UP000000496">
    <property type="component" value="Chromosome gsn.131"/>
</dbReference>
<name>F8L7F2_SIMNZ</name>
<dbReference type="HOGENOM" id="CLU_059550_0_0_0"/>
<protein>
    <submittedName>
        <fullName evidence="1">MOMP-like family protein</fullName>
    </submittedName>
</protein>
<dbReference type="eggNOG" id="COG3468">
    <property type="taxonomic scope" value="Bacteria"/>
</dbReference>
<reference key="1">
    <citation type="journal article" date="2011" name="Mol. Biol. Evol.">
        <title>Unity in variety -- the pan-genome of the Chlamydiae.</title>
        <authorList>
            <person name="Collingro A."/>
            <person name="Tischler P."/>
            <person name="Weinmaier T."/>
            <person name="Penz T."/>
            <person name="Heinz E."/>
            <person name="Brunham R.C."/>
            <person name="Read T.D."/>
            <person name="Bavoil P.M."/>
            <person name="Sachse K."/>
            <person name="Kahane S."/>
            <person name="Friedman M.G."/>
            <person name="Rattei T."/>
            <person name="Myers G.S.A."/>
            <person name="Horn M."/>
        </authorList>
    </citation>
    <scope>NUCLEOTIDE SEQUENCE</scope>
    <source>
        <strain>Z</strain>
    </source>
</reference>
<dbReference type="RefSeq" id="WP_013943151.1">
    <property type="nucleotide sequence ID" value="NC_015713.1"/>
</dbReference>
<dbReference type="STRING" id="331113.SNE_A08070"/>
<keyword evidence="2" id="KW-1185">Reference proteome</keyword>
<dbReference type="InterPro" id="IPR007825">
    <property type="entry name" value="Major_OMP_Legionella"/>
</dbReference>
<proteinExistence type="predicted"/>
<accession>F8L7F2</accession>
<sequence length="349" mass="40272">MKFKYFLFFLSPILLFGDFQKDAILSDAPPKDAIRSARTCHDLNGVYVTGDFLYWKVMQDELQYAARFIPTFTASLTTIDIQAKEIDFEYKPGFRIGLGGDLPWNGWDLYLSWTRLSFDISSSTTSDSADLFLITGDEGFSFLGRKAKIKWDFTYNSLEFDYGRRMFLDSSWVIRPSFGMKTVWFDQESHQSLFEVESFNPNGVGLAGANEYWRGEFDYWGIGPFASFYGKWNWVYGLGIAGQVSGAILWYDIDEKVRSFENEIDNQGPQPNVSQTLVRLNFDTHRVRPYIQAFIGLDWERCFIPKWLSAQLAIGYEVQYFWSVVVNPLGNDDIPTSFEGLTLKARIDF</sequence>
<reference evidence="1 2" key="2">
    <citation type="journal article" date="2011" name="Mol. Biol. Evol.">
        <title>Unity in variety--the pan-genome of the Chlamydiae.</title>
        <authorList>
            <person name="Collingro A."/>
            <person name="Tischler P."/>
            <person name="Weinmaier T."/>
            <person name="Penz T."/>
            <person name="Heinz E."/>
            <person name="Brunham R.C."/>
            <person name="Read T.D."/>
            <person name="Bavoil P.M."/>
            <person name="Sachse K."/>
            <person name="Kahane S."/>
            <person name="Friedman M.G."/>
            <person name="Rattei T."/>
            <person name="Myers G.S."/>
            <person name="Horn M."/>
        </authorList>
    </citation>
    <scope>NUCLEOTIDE SEQUENCE [LARGE SCALE GENOMIC DNA]</scope>
    <source>
        <strain evidence="2">ATCC VR-1471 / Z</strain>
    </source>
</reference>
<dbReference type="AlphaFoldDB" id="F8L7F2"/>
<gene>
    <name evidence="1" type="ordered locus">SNE_A08070</name>
</gene>
<evidence type="ECO:0000313" key="2">
    <source>
        <dbReference type="Proteomes" id="UP000000496"/>
    </source>
</evidence>
<dbReference type="EMBL" id="FR872582">
    <property type="protein sequence ID" value="CCB88684.1"/>
    <property type="molecule type" value="Genomic_DNA"/>
</dbReference>
<dbReference type="Pfam" id="PF05150">
    <property type="entry name" value="Legionella_OMP"/>
    <property type="match status" value="1"/>
</dbReference>
<organism evidence="1 2">
    <name type="scientific">Simkania negevensis (strain ATCC VR-1471 / DSM 27360 / Z)</name>
    <dbReference type="NCBI Taxonomy" id="331113"/>
    <lineage>
        <taxon>Bacteria</taxon>
        <taxon>Pseudomonadati</taxon>
        <taxon>Chlamydiota</taxon>
        <taxon>Chlamydiia</taxon>
        <taxon>Parachlamydiales</taxon>
        <taxon>Simkaniaceae</taxon>
        <taxon>Simkania</taxon>
    </lineage>
</organism>